<evidence type="ECO:0000259" key="1">
    <source>
        <dbReference type="Pfam" id="PF03413"/>
    </source>
</evidence>
<dbReference type="Pfam" id="PF03413">
    <property type="entry name" value="PepSY"/>
    <property type="match status" value="1"/>
</dbReference>
<evidence type="ECO:0000313" key="3">
    <source>
        <dbReference type="Proteomes" id="UP000252100"/>
    </source>
</evidence>
<organism evidence="2 3">
    <name type="scientific">Salicibibacter kimchii</name>
    <dbReference type="NCBI Taxonomy" id="2099786"/>
    <lineage>
        <taxon>Bacteria</taxon>
        <taxon>Bacillati</taxon>
        <taxon>Bacillota</taxon>
        <taxon>Bacilli</taxon>
        <taxon>Bacillales</taxon>
        <taxon>Bacillaceae</taxon>
        <taxon>Salicibibacter</taxon>
    </lineage>
</organism>
<keyword evidence="3" id="KW-1185">Reference proteome</keyword>
<name>A0A345BYH6_9BACI</name>
<gene>
    <name evidence="2" type="ORF">DT065_08185</name>
</gene>
<evidence type="ECO:0000313" key="2">
    <source>
        <dbReference type="EMBL" id="AXF56007.1"/>
    </source>
</evidence>
<dbReference type="RefSeq" id="WP_114372401.1">
    <property type="nucleotide sequence ID" value="NZ_CP031092.1"/>
</dbReference>
<dbReference type="Proteomes" id="UP000252100">
    <property type="component" value="Chromosome"/>
</dbReference>
<reference evidence="2 3" key="1">
    <citation type="journal article" date="2018" name="J. Microbiol.">
        <title>Salicibibacter kimchii gen. nov., sp. nov., a moderately halophilic and alkalitolerant bacterium in the family Bacillaceae, isolated from kimchi.</title>
        <authorList>
            <person name="Jang J.Y."/>
            <person name="Oh Y.J."/>
            <person name="Lim S.K."/>
            <person name="Park H.K."/>
            <person name="Lee C."/>
            <person name="Kim J.Y."/>
            <person name="Lee M.A."/>
            <person name="Choi H.J."/>
        </authorList>
    </citation>
    <scope>NUCLEOTIDE SEQUENCE [LARGE SCALE GENOMIC DNA]</scope>
    <source>
        <strain evidence="2 3">NKC1-1</strain>
    </source>
</reference>
<dbReference type="InterPro" id="IPR025711">
    <property type="entry name" value="PepSY"/>
</dbReference>
<dbReference type="AlphaFoldDB" id="A0A345BYH6"/>
<feature type="domain" description="PepSY" evidence="1">
    <location>
        <begin position="29"/>
        <end position="98"/>
    </location>
</feature>
<accession>A0A345BYH6</accession>
<proteinExistence type="predicted"/>
<dbReference type="OrthoDB" id="2989832at2"/>
<dbReference type="KEGG" id="rue:DT065_08185"/>
<protein>
    <recommendedName>
        <fullName evidence="1">PepSY domain-containing protein</fullName>
    </recommendedName>
</protein>
<dbReference type="EMBL" id="CP031092">
    <property type="protein sequence ID" value="AXF56007.1"/>
    <property type="molecule type" value="Genomic_DNA"/>
</dbReference>
<sequence length="102" mass="11275">MKITDVLIGAAVGFAAGYAVKEACAQKDVSPEKALKQVKSNVQHRIPVNGSWIHMNPEHYEKNHVDYDVYRGGISSNEDGQTKQMDFVVDAKTGTILELDKQ</sequence>